<dbReference type="Proteomes" id="UP000092993">
    <property type="component" value="Unassembled WGS sequence"/>
</dbReference>
<dbReference type="InterPro" id="IPR051104">
    <property type="entry name" value="FAD_monoxygenase"/>
</dbReference>
<dbReference type="OrthoDB" id="417877at2759"/>
<evidence type="ECO:0000313" key="5">
    <source>
        <dbReference type="EMBL" id="OBZ71586.1"/>
    </source>
</evidence>
<keyword evidence="2" id="KW-0274">FAD</keyword>
<dbReference type="GO" id="GO:0044550">
    <property type="term" value="P:secondary metabolite biosynthetic process"/>
    <property type="evidence" value="ECO:0007669"/>
    <property type="project" value="TreeGrafter"/>
</dbReference>
<dbReference type="PRINTS" id="PR00420">
    <property type="entry name" value="RNGMNOXGNASE"/>
</dbReference>
<evidence type="ECO:0000313" key="6">
    <source>
        <dbReference type="Proteomes" id="UP000092993"/>
    </source>
</evidence>
<dbReference type="PANTHER" id="PTHR46720">
    <property type="entry name" value="HYDROXYLASE, PUTATIVE (AFU_ORTHOLOGUE AFUA_3G01460)-RELATED"/>
    <property type="match status" value="1"/>
</dbReference>
<dbReference type="PANTHER" id="PTHR46720:SF3">
    <property type="entry name" value="FAD-BINDING DOMAIN-CONTAINING PROTEIN-RELATED"/>
    <property type="match status" value="1"/>
</dbReference>
<dbReference type="AlphaFoldDB" id="A0A1C7M5B1"/>
<reference evidence="5 6" key="1">
    <citation type="submission" date="2016-03" db="EMBL/GenBank/DDBJ databases">
        <title>Whole genome sequencing of Grifola frondosa 9006-11.</title>
        <authorList>
            <person name="Min B."/>
            <person name="Park H."/>
            <person name="Kim J.-G."/>
            <person name="Cho H."/>
            <person name="Oh Y.-L."/>
            <person name="Kong W.-S."/>
            <person name="Choi I.-G."/>
        </authorList>
    </citation>
    <scope>NUCLEOTIDE SEQUENCE [LARGE SCALE GENOMIC DNA]</scope>
    <source>
        <strain evidence="5 6">9006-11</strain>
    </source>
</reference>
<accession>A0A1C7M5B1</accession>
<dbReference type="GO" id="GO:0071949">
    <property type="term" value="F:FAD binding"/>
    <property type="evidence" value="ECO:0007669"/>
    <property type="project" value="InterPro"/>
</dbReference>
<proteinExistence type="predicted"/>
<evidence type="ECO:0000256" key="2">
    <source>
        <dbReference type="ARBA" id="ARBA00022827"/>
    </source>
</evidence>
<dbReference type="Gene3D" id="3.50.50.60">
    <property type="entry name" value="FAD/NAD(P)-binding domain"/>
    <property type="match status" value="1"/>
</dbReference>
<dbReference type="SUPFAM" id="SSF51905">
    <property type="entry name" value="FAD/NAD(P)-binding domain"/>
    <property type="match status" value="1"/>
</dbReference>
<dbReference type="STRING" id="5627.A0A1C7M5B1"/>
<keyword evidence="6" id="KW-1185">Reference proteome</keyword>
<dbReference type="GO" id="GO:0016491">
    <property type="term" value="F:oxidoreductase activity"/>
    <property type="evidence" value="ECO:0007669"/>
    <property type="project" value="UniProtKB-KW"/>
</dbReference>
<dbReference type="SUPFAM" id="SSF54373">
    <property type="entry name" value="FAD-linked reductases, C-terminal domain"/>
    <property type="match status" value="1"/>
</dbReference>
<protein>
    <submittedName>
        <fullName evidence="5">Salicylate hydroxylase</fullName>
    </submittedName>
</protein>
<evidence type="ECO:0000259" key="4">
    <source>
        <dbReference type="Pfam" id="PF01494"/>
    </source>
</evidence>
<keyword evidence="3" id="KW-0560">Oxidoreductase</keyword>
<dbReference type="EMBL" id="LUGG01000011">
    <property type="protein sequence ID" value="OBZ71586.1"/>
    <property type="molecule type" value="Genomic_DNA"/>
</dbReference>
<dbReference type="Pfam" id="PF01494">
    <property type="entry name" value="FAD_binding_3"/>
    <property type="match status" value="1"/>
</dbReference>
<evidence type="ECO:0000256" key="1">
    <source>
        <dbReference type="ARBA" id="ARBA00022630"/>
    </source>
</evidence>
<dbReference type="OMA" id="RRENDLM"/>
<feature type="domain" description="FAD-binding" evidence="4">
    <location>
        <begin position="6"/>
        <end position="341"/>
    </location>
</feature>
<organism evidence="5 6">
    <name type="scientific">Grifola frondosa</name>
    <name type="common">Maitake</name>
    <name type="synonym">Polyporus frondosus</name>
    <dbReference type="NCBI Taxonomy" id="5627"/>
    <lineage>
        <taxon>Eukaryota</taxon>
        <taxon>Fungi</taxon>
        <taxon>Dikarya</taxon>
        <taxon>Basidiomycota</taxon>
        <taxon>Agaricomycotina</taxon>
        <taxon>Agaricomycetes</taxon>
        <taxon>Polyporales</taxon>
        <taxon>Grifolaceae</taxon>
        <taxon>Grifola</taxon>
    </lineage>
</organism>
<sequence length="446" mass="48833">MNDKKLRVAVIGAGIGGLTFALSLHKTGADVEVNIYESASKFTEIGAGIGIWPRVWEIIKSLGLEDDLLPIAGNAGMQRPAGFIYRKSNQHAGVPLYEADSDFGVLTFHRAELQQALIKHLPPSYSVHFHKRLSDYVEPESGPILLKFEDSTTATCDIVIGCDGIKSNVRATMYRSFAAEAQQAGDDVKATTLRAHADPIWLGTIAYRGLIPRVVLETVQKNHRAIHTPTMYLGKYKYLVVYPVSRGQEINVVVFVSKPELEGTTYEGPWVSCATSDEVLQAFAEWEPEVKTLLTCLNHPSRWAINVATSLPTYVRGRVAILGDAAHAMAPHLGSGAGQAIEVGWPHPCRSSCAFGSDSRTLPLALKVYDEIRRPFSQKVQQGSKEAGMLYEFINIGDDVGDENHAPSELNFGEALERLLGWTATGSAMGDRQRALQMVAECIRQV</sequence>
<keyword evidence="1" id="KW-0285">Flavoprotein</keyword>
<evidence type="ECO:0000256" key="3">
    <source>
        <dbReference type="ARBA" id="ARBA00023002"/>
    </source>
</evidence>
<name>A0A1C7M5B1_GRIFR</name>
<gene>
    <name evidence="5" type="primary">nahG_0</name>
    <name evidence="5" type="ORF">A0H81_08975</name>
</gene>
<dbReference type="InterPro" id="IPR036188">
    <property type="entry name" value="FAD/NAD-bd_sf"/>
</dbReference>
<dbReference type="InterPro" id="IPR002938">
    <property type="entry name" value="FAD-bd"/>
</dbReference>
<comment type="caution">
    <text evidence="5">The sequence shown here is derived from an EMBL/GenBank/DDBJ whole genome shotgun (WGS) entry which is preliminary data.</text>
</comment>